<protein>
    <submittedName>
        <fullName evidence="1 3">Uncharacterized protein</fullName>
    </submittedName>
</protein>
<dbReference type="OrthoDB" id="6274432at2759"/>
<dbReference type="AlphaFoldDB" id="A0A183TR03"/>
<reference evidence="3" key="1">
    <citation type="submission" date="2016-06" db="UniProtKB">
        <authorList>
            <consortium name="WormBaseParasite"/>
        </authorList>
    </citation>
    <scope>IDENTIFICATION</scope>
</reference>
<dbReference type="EMBL" id="UYSU01045654">
    <property type="protein sequence ID" value="VDM05287.1"/>
    <property type="molecule type" value="Genomic_DNA"/>
</dbReference>
<evidence type="ECO:0000313" key="2">
    <source>
        <dbReference type="Proteomes" id="UP000275846"/>
    </source>
</evidence>
<proteinExistence type="predicted"/>
<organism evidence="3">
    <name type="scientific">Schistocephalus solidus</name>
    <name type="common">Tapeworm</name>
    <dbReference type="NCBI Taxonomy" id="70667"/>
    <lineage>
        <taxon>Eukaryota</taxon>
        <taxon>Metazoa</taxon>
        <taxon>Spiralia</taxon>
        <taxon>Lophotrochozoa</taxon>
        <taxon>Platyhelminthes</taxon>
        <taxon>Cestoda</taxon>
        <taxon>Eucestoda</taxon>
        <taxon>Diphyllobothriidea</taxon>
        <taxon>Diphyllobothriidae</taxon>
        <taxon>Schistocephalus</taxon>
    </lineage>
</organism>
<accession>A0A183TR03</accession>
<gene>
    <name evidence="1" type="ORF">SSLN_LOCUS18901</name>
</gene>
<keyword evidence="2" id="KW-1185">Reference proteome</keyword>
<evidence type="ECO:0000313" key="3">
    <source>
        <dbReference type="WBParaSite" id="SSLN_0001962001-mRNA-1"/>
    </source>
</evidence>
<reference evidence="1 2" key="2">
    <citation type="submission" date="2018-11" db="EMBL/GenBank/DDBJ databases">
        <authorList>
            <consortium name="Pathogen Informatics"/>
        </authorList>
    </citation>
    <scope>NUCLEOTIDE SEQUENCE [LARGE SCALE GENOMIC DNA]</scope>
    <source>
        <strain evidence="1 2">NST_G2</strain>
    </source>
</reference>
<sequence length="114" mass="13110">MVENSTQIPKVAGSKTYMFLKQIGHTGRRLGTRINKHKLAIRRRDPLSLVFVHAVDYEHRLNWEGIEVVAMAGTKQEREFLEAWHSGTNSINRHVDLDAHYEGRLARSTDLHPP</sequence>
<evidence type="ECO:0000313" key="1">
    <source>
        <dbReference type="EMBL" id="VDM05287.1"/>
    </source>
</evidence>
<dbReference type="Proteomes" id="UP000275846">
    <property type="component" value="Unassembled WGS sequence"/>
</dbReference>
<name>A0A183TR03_SCHSO</name>
<dbReference type="WBParaSite" id="SSLN_0001962001-mRNA-1">
    <property type="protein sequence ID" value="SSLN_0001962001-mRNA-1"/>
    <property type="gene ID" value="SSLN_0001962001"/>
</dbReference>